<keyword evidence="7 17" id="KW-0547">Nucleotide-binding</keyword>
<comment type="subcellular location">
    <subcellularLocation>
        <location evidence="1">Cell membrane</location>
        <topology evidence="1">Multi-pass membrane protein</topology>
    </subcellularLocation>
</comment>
<feature type="transmembrane region" description="Helical" evidence="19">
    <location>
        <begin position="53"/>
        <end position="71"/>
    </location>
</feature>
<feature type="active site" description="Proton acceptor" evidence="15">
    <location>
        <position position="69"/>
    </location>
</feature>
<evidence type="ECO:0000256" key="2">
    <source>
        <dbReference type="ARBA" id="ARBA00005967"/>
    </source>
</evidence>
<comment type="cofactor">
    <cofactor evidence="18">
        <name>Mg(2+)</name>
        <dbReference type="ChEBI" id="CHEBI:18420"/>
    </cofactor>
    <text evidence="18">Mn(2+), Zn(2+), Cd(2+) and Co(2+) support activity to lesser extents.</text>
</comment>
<evidence type="ECO:0000256" key="19">
    <source>
        <dbReference type="SAM" id="Phobius"/>
    </source>
</evidence>
<evidence type="ECO:0000313" key="20">
    <source>
        <dbReference type="EMBL" id="PQO31937.1"/>
    </source>
</evidence>
<evidence type="ECO:0000256" key="18">
    <source>
        <dbReference type="PIRSR" id="PIRSR600829-4"/>
    </source>
</evidence>
<evidence type="ECO:0000256" key="9">
    <source>
        <dbReference type="ARBA" id="ARBA00022840"/>
    </source>
</evidence>
<evidence type="ECO:0000256" key="16">
    <source>
        <dbReference type="PIRSR" id="PIRSR600829-2"/>
    </source>
</evidence>
<dbReference type="InterPro" id="IPR000829">
    <property type="entry name" value="DAGK"/>
</dbReference>
<dbReference type="GO" id="GO:0046872">
    <property type="term" value="F:metal ion binding"/>
    <property type="evidence" value="ECO:0007669"/>
    <property type="project" value="UniProtKB-KW"/>
</dbReference>
<keyword evidence="5" id="KW-0808">Transferase</keyword>
<dbReference type="Pfam" id="PF01219">
    <property type="entry name" value="DAGK_prokar"/>
    <property type="match status" value="1"/>
</dbReference>
<evidence type="ECO:0000313" key="21">
    <source>
        <dbReference type="Proteomes" id="UP000238322"/>
    </source>
</evidence>
<dbReference type="InterPro" id="IPR036945">
    <property type="entry name" value="DAGK_sf"/>
</dbReference>
<comment type="caution">
    <text evidence="20">The sequence shown here is derived from an EMBL/GenBank/DDBJ whole genome shotgun (WGS) entry which is preliminary data.</text>
</comment>
<feature type="binding site" evidence="17">
    <location>
        <position position="76"/>
    </location>
    <ligand>
        <name>ATP</name>
        <dbReference type="ChEBI" id="CHEBI:30616"/>
    </ligand>
</feature>
<dbReference type="GO" id="GO:0008654">
    <property type="term" value="P:phospholipid biosynthetic process"/>
    <property type="evidence" value="ECO:0007669"/>
    <property type="project" value="UniProtKB-KW"/>
</dbReference>
<keyword evidence="6 19" id="KW-0812">Transmembrane</keyword>
<protein>
    <submittedName>
        <fullName evidence="20">Diacylglycerol kinase</fullName>
    </submittedName>
</protein>
<dbReference type="Proteomes" id="UP000238322">
    <property type="component" value="Unassembled WGS sequence"/>
</dbReference>
<gene>
    <name evidence="20" type="ORF">C5Y83_16925</name>
</gene>
<keyword evidence="3" id="KW-1003">Cell membrane</keyword>
<keyword evidence="13" id="KW-0594">Phospholipid biosynthesis</keyword>
<evidence type="ECO:0000256" key="15">
    <source>
        <dbReference type="PIRSR" id="PIRSR600829-1"/>
    </source>
</evidence>
<keyword evidence="11" id="KW-0443">Lipid metabolism</keyword>
<keyword evidence="9 17" id="KW-0067">ATP-binding</keyword>
<evidence type="ECO:0000256" key="7">
    <source>
        <dbReference type="ARBA" id="ARBA00022741"/>
    </source>
</evidence>
<keyword evidence="4" id="KW-0444">Lipid biosynthesis</keyword>
<organism evidence="20 21">
    <name type="scientific">Blastopirellula marina</name>
    <dbReference type="NCBI Taxonomy" id="124"/>
    <lineage>
        <taxon>Bacteria</taxon>
        <taxon>Pseudomonadati</taxon>
        <taxon>Planctomycetota</taxon>
        <taxon>Planctomycetia</taxon>
        <taxon>Pirellulales</taxon>
        <taxon>Pirellulaceae</taxon>
        <taxon>Blastopirellula</taxon>
    </lineage>
</organism>
<feature type="binding site" evidence="18">
    <location>
        <position position="28"/>
    </location>
    <ligand>
        <name>a divalent metal cation</name>
        <dbReference type="ChEBI" id="CHEBI:60240"/>
    </ligand>
</feature>
<evidence type="ECO:0000256" key="4">
    <source>
        <dbReference type="ARBA" id="ARBA00022516"/>
    </source>
</evidence>
<proteinExistence type="inferred from homology"/>
<evidence type="ECO:0000256" key="10">
    <source>
        <dbReference type="ARBA" id="ARBA00022989"/>
    </source>
</evidence>
<feature type="binding site" evidence="16">
    <location>
        <position position="98"/>
    </location>
    <ligand>
        <name>substrate</name>
    </ligand>
</feature>
<reference evidence="20 21" key="1">
    <citation type="submission" date="2018-02" db="EMBL/GenBank/DDBJ databases">
        <title>Comparative genomes isolates from brazilian mangrove.</title>
        <authorList>
            <person name="Araujo J.E."/>
            <person name="Taketani R.G."/>
            <person name="Silva M.C.P."/>
            <person name="Loureco M.V."/>
            <person name="Andreote F.D."/>
        </authorList>
    </citation>
    <scope>NUCLEOTIDE SEQUENCE [LARGE SCALE GENOMIC DNA]</scope>
    <source>
        <strain evidence="20 21">Hex-1 MGV</strain>
    </source>
</reference>
<evidence type="ECO:0000256" key="8">
    <source>
        <dbReference type="ARBA" id="ARBA00022777"/>
    </source>
</evidence>
<evidence type="ECO:0000256" key="3">
    <source>
        <dbReference type="ARBA" id="ARBA00022475"/>
    </source>
</evidence>
<dbReference type="PANTHER" id="PTHR34299">
    <property type="entry name" value="DIACYLGLYCEROL KINASE"/>
    <property type="match status" value="1"/>
</dbReference>
<keyword evidence="12 19" id="KW-0472">Membrane</keyword>
<accession>A0A2S8FIF9</accession>
<dbReference type="PANTHER" id="PTHR34299:SF1">
    <property type="entry name" value="DIACYLGLYCEROL KINASE"/>
    <property type="match status" value="1"/>
</dbReference>
<feature type="binding site" evidence="16">
    <location>
        <position position="69"/>
    </location>
    <ligand>
        <name>substrate</name>
    </ligand>
</feature>
<name>A0A2S8FIF9_9BACT</name>
<evidence type="ECO:0000256" key="11">
    <source>
        <dbReference type="ARBA" id="ARBA00023098"/>
    </source>
</evidence>
<dbReference type="OrthoDB" id="286729at2"/>
<dbReference type="GO" id="GO:0016301">
    <property type="term" value="F:kinase activity"/>
    <property type="evidence" value="ECO:0007669"/>
    <property type="project" value="UniProtKB-KW"/>
</dbReference>
<dbReference type="EMBL" id="PUHY01000012">
    <property type="protein sequence ID" value="PQO31937.1"/>
    <property type="molecule type" value="Genomic_DNA"/>
</dbReference>
<dbReference type="Gene3D" id="1.10.287.3610">
    <property type="match status" value="1"/>
</dbReference>
<feature type="transmembrane region" description="Helical" evidence="19">
    <location>
        <begin position="92"/>
        <end position="117"/>
    </location>
</feature>
<dbReference type="CDD" id="cd14263">
    <property type="entry name" value="DAGK_IM_like"/>
    <property type="match status" value="1"/>
</dbReference>
<feature type="binding site" evidence="18">
    <location>
        <position position="76"/>
    </location>
    <ligand>
        <name>a divalent metal cation</name>
        <dbReference type="ChEBI" id="CHEBI:60240"/>
    </ligand>
</feature>
<evidence type="ECO:0000256" key="5">
    <source>
        <dbReference type="ARBA" id="ARBA00022679"/>
    </source>
</evidence>
<keyword evidence="14" id="KW-1208">Phospholipid metabolism</keyword>
<keyword evidence="18" id="KW-0460">Magnesium</keyword>
<keyword evidence="10 19" id="KW-1133">Transmembrane helix</keyword>
<evidence type="ECO:0000256" key="17">
    <source>
        <dbReference type="PIRSR" id="PIRSR600829-3"/>
    </source>
</evidence>
<keyword evidence="18" id="KW-0479">Metal-binding</keyword>
<evidence type="ECO:0000256" key="14">
    <source>
        <dbReference type="ARBA" id="ARBA00023264"/>
    </source>
</evidence>
<dbReference type="AlphaFoldDB" id="A0A2S8FIF9"/>
<dbReference type="GO" id="GO:0005886">
    <property type="term" value="C:plasma membrane"/>
    <property type="evidence" value="ECO:0007669"/>
    <property type="project" value="UniProtKB-SubCell"/>
</dbReference>
<dbReference type="RefSeq" id="WP_105330950.1">
    <property type="nucleotide sequence ID" value="NZ_PUHY01000012.1"/>
</dbReference>
<feature type="binding site" evidence="17">
    <location>
        <position position="28"/>
    </location>
    <ligand>
        <name>ATP</name>
        <dbReference type="ChEBI" id="CHEBI:30616"/>
    </ligand>
</feature>
<evidence type="ECO:0000256" key="12">
    <source>
        <dbReference type="ARBA" id="ARBA00023136"/>
    </source>
</evidence>
<sequence>MKNEMTPRGWIRKFQLAFSGLLWAIRTEGSFSVHLPAAALVISIAFLLSFDPGRWAVLVLTIGAVLTAELFNTALETLARAIDDNHNEHIRLALDAASGAVLMISMTAIVVGGFLFWQPIATWWSRTFVN</sequence>
<evidence type="ECO:0000256" key="6">
    <source>
        <dbReference type="ARBA" id="ARBA00022692"/>
    </source>
</evidence>
<dbReference type="GO" id="GO:0005524">
    <property type="term" value="F:ATP binding"/>
    <property type="evidence" value="ECO:0007669"/>
    <property type="project" value="UniProtKB-KW"/>
</dbReference>
<keyword evidence="8 20" id="KW-0418">Kinase</keyword>
<evidence type="ECO:0000256" key="1">
    <source>
        <dbReference type="ARBA" id="ARBA00004651"/>
    </source>
</evidence>
<evidence type="ECO:0000256" key="13">
    <source>
        <dbReference type="ARBA" id="ARBA00023209"/>
    </source>
</evidence>
<comment type="similarity">
    <text evidence="2">Belongs to the bacterial diacylglycerol kinase family.</text>
</comment>